<accession>A0ABV0Q4T5</accession>
<evidence type="ECO:0000256" key="8">
    <source>
        <dbReference type="ARBA" id="ARBA00023157"/>
    </source>
</evidence>
<evidence type="ECO:0000313" key="12">
    <source>
        <dbReference type="EMBL" id="MEQ2190787.1"/>
    </source>
</evidence>
<evidence type="ECO:0000256" key="5">
    <source>
        <dbReference type="ARBA" id="ARBA00022723"/>
    </source>
</evidence>
<name>A0ABV0Q4T5_9TELE</name>
<dbReference type="SUPFAM" id="SSF48225">
    <property type="entry name" value="Seven-hairpin glycosidases"/>
    <property type="match status" value="1"/>
</dbReference>
<dbReference type="PANTHER" id="PTHR11742:SF55">
    <property type="entry name" value="ENDOPLASMIC RETICULUM MANNOSYL-OLIGOSACCHARIDE 1,2-ALPHA-MANNOSIDASE"/>
    <property type="match status" value="1"/>
</dbReference>
<keyword evidence="5" id="KW-0479">Metal-binding</keyword>
<dbReference type="Gene3D" id="1.50.10.10">
    <property type="match status" value="1"/>
</dbReference>
<evidence type="ECO:0000256" key="6">
    <source>
        <dbReference type="ARBA" id="ARBA00022801"/>
    </source>
</evidence>
<evidence type="ECO:0000256" key="10">
    <source>
        <dbReference type="ARBA" id="ARBA00048605"/>
    </source>
</evidence>
<keyword evidence="11" id="KW-0472">Membrane</keyword>
<dbReference type="InterPro" id="IPR036026">
    <property type="entry name" value="Seven-hairpin_glycosidases"/>
</dbReference>
<comment type="cofactor">
    <cofactor evidence="1">
        <name>Ca(2+)</name>
        <dbReference type="ChEBI" id="CHEBI:29108"/>
    </cofactor>
</comment>
<comment type="catalytic activity">
    <reaction evidence="10">
        <text>N(4)-(alpha-D-Man-(1-&gt;2)-alpha-D-Man-(1-&gt;2)-alpha-D-Man-(1-&gt;3)-[alpha-D-Man-(1-&gt;2)-alpha-D-Man-(1-&gt;3)-[alpha-D-Man-(1-&gt;2)-alpha-D-Man-(1-&gt;6)]-alpha-D-Man-(1-&gt;6)]-beta-D-Man-(1-&gt;4)-beta-D-GlcNAc-(1-&gt;4)-beta-D-GlcNAc)-L-asparaginyl-[protein] (N-glucan mannose isomer 9A1,2,3B1,2,3) + 4 H2O = N(4)-(alpha-D-Man-(1-&gt;3)-[alpha-D-Man-(1-&gt;3)-[alpha-D-Man-(1-&gt;6)]-alpha-D-Man-(1-&gt;6)]-beta-D-Man-(1-&gt;4)-beta-D-GlcNAc-(1-&gt;4)-beta-D-GlcNAc)-L-asparaginyl-[protein] (N-glucan mannose isomer 5A1,2) + 4 beta-D-mannose</text>
        <dbReference type="Rhea" id="RHEA:56008"/>
        <dbReference type="Rhea" id="RHEA-COMP:14356"/>
        <dbReference type="Rhea" id="RHEA-COMP:14367"/>
        <dbReference type="ChEBI" id="CHEBI:15377"/>
        <dbReference type="ChEBI" id="CHEBI:28563"/>
        <dbReference type="ChEBI" id="CHEBI:59087"/>
        <dbReference type="ChEBI" id="CHEBI:139493"/>
        <dbReference type="EC" id="3.2.1.113"/>
    </reaction>
</comment>
<comment type="similarity">
    <text evidence="3">Belongs to the glycosyl hydrolase 47 family.</text>
</comment>
<feature type="transmembrane region" description="Helical" evidence="11">
    <location>
        <begin position="44"/>
        <end position="64"/>
    </location>
</feature>
<evidence type="ECO:0000256" key="9">
    <source>
        <dbReference type="ARBA" id="ARBA00047669"/>
    </source>
</evidence>
<keyword evidence="8" id="KW-1015">Disulfide bond</keyword>
<organism evidence="12 13">
    <name type="scientific">Xenoophorus captivus</name>
    <dbReference type="NCBI Taxonomy" id="1517983"/>
    <lineage>
        <taxon>Eukaryota</taxon>
        <taxon>Metazoa</taxon>
        <taxon>Chordata</taxon>
        <taxon>Craniata</taxon>
        <taxon>Vertebrata</taxon>
        <taxon>Euteleostomi</taxon>
        <taxon>Actinopterygii</taxon>
        <taxon>Neopterygii</taxon>
        <taxon>Teleostei</taxon>
        <taxon>Neoteleostei</taxon>
        <taxon>Acanthomorphata</taxon>
        <taxon>Ovalentaria</taxon>
        <taxon>Atherinomorphae</taxon>
        <taxon>Cyprinodontiformes</taxon>
        <taxon>Goodeidae</taxon>
        <taxon>Xenoophorus</taxon>
    </lineage>
</organism>
<proteinExistence type="inferred from homology"/>
<dbReference type="Proteomes" id="UP001434883">
    <property type="component" value="Unassembled WGS sequence"/>
</dbReference>
<keyword evidence="6" id="KW-0378">Hydrolase</keyword>
<keyword evidence="11" id="KW-0812">Transmembrane</keyword>
<dbReference type="EMBL" id="JAHRIN010000224">
    <property type="protein sequence ID" value="MEQ2190787.1"/>
    <property type="molecule type" value="Genomic_DNA"/>
</dbReference>
<keyword evidence="11" id="KW-1133">Transmembrane helix</keyword>
<comment type="pathway">
    <text evidence="2">Protein modification; protein glycosylation.</text>
</comment>
<dbReference type="InterPro" id="IPR001382">
    <property type="entry name" value="Glyco_hydro_47"/>
</dbReference>
<protein>
    <recommendedName>
        <fullName evidence="4">mannosyl-oligosaccharide 1,2-alpha-mannosidase</fullName>
        <ecNumber evidence="4">3.2.1.113</ecNumber>
    </recommendedName>
</protein>
<evidence type="ECO:0000256" key="3">
    <source>
        <dbReference type="ARBA" id="ARBA00007658"/>
    </source>
</evidence>
<keyword evidence="13" id="KW-1185">Reference proteome</keyword>
<dbReference type="InterPro" id="IPR050749">
    <property type="entry name" value="Glycosyl_Hydrolase_47"/>
</dbReference>
<evidence type="ECO:0000256" key="7">
    <source>
        <dbReference type="ARBA" id="ARBA00022837"/>
    </source>
</evidence>
<dbReference type="EC" id="3.2.1.113" evidence="4"/>
<gene>
    <name evidence="12" type="ORF">XENOCAPTIV_010313</name>
</gene>
<sequence>MYPPPRKDFIALTLSDPHKLLVDLFHRLFVCPQKWKQLSRLQRSLILFLLALLLILVLVSYPSITEQWREFTEARSWVEKELSFDKNVDVNLFETTIRILGGLLSCYHLTGDQLFLDKAVSRTKTTTFFVQCQRKQKCFSNYIFSSFLKARSRVQTDAGLQNALKNPVFRCQHREGNGAPAAVDVGQHAG</sequence>
<evidence type="ECO:0000256" key="11">
    <source>
        <dbReference type="SAM" id="Phobius"/>
    </source>
</evidence>
<comment type="catalytic activity">
    <reaction evidence="9">
        <text>N(4)-(alpha-D-Man-(1-&gt;2)-alpha-D-Man-(1-&gt;2)-alpha-D-Man-(1-&gt;3)-[alpha-D-Man-(1-&gt;3)-[alpha-D-Man-(1-&gt;2)-alpha-D-Man-(1-&gt;6)]-alpha-D-Man-(1-&gt;6)]-beta-D-Man-(1-&gt;4)-beta-D-GlcNAc-(1-&gt;4)-beta-D-GlcNAc)-L-asparaginyl-[protein] (N-glucan mannose isomer 8A1,2,3B1,3) + 3 H2O = N(4)-(alpha-D-Man-(1-&gt;3)-[alpha-D-Man-(1-&gt;3)-[alpha-D-Man-(1-&gt;6)]-alpha-D-Man-(1-&gt;6)]-beta-D-Man-(1-&gt;4)-beta-D-GlcNAc-(1-&gt;4)-beta-D-GlcNAc)-L-asparaginyl-[protein] (N-glucan mannose isomer 5A1,2) + 3 beta-D-mannose</text>
        <dbReference type="Rhea" id="RHEA:56028"/>
        <dbReference type="Rhea" id="RHEA-COMP:14358"/>
        <dbReference type="Rhea" id="RHEA-COMP:14367"/>
        <dbReference type="ChEBI" id="CHEBI:15377"/>
        <dbReference type="ChEBI" id="CHEBI:28563"/>
        <dbReference type="ChEBI" id="CHEBI:59087"/>
        <dbReference type="ChEBI" id="CHEBI:60628"/>
        <dbReference type="EC" id="3.2.1.113"/>
    </reaction>
</comment>
<keyword evidence="7" id="KW-0106">Calcium</keyword>
<comment type="caution">
    <text evidence="12">The sequence shown here is derived from an EMBL/GenBank/DDBJ whole genome shotgun (WGS) entry which is preliminary data.</text>
</comment>
<evidence type="ECO:0000313" key="13">
    <source>
        <dbReference type="Proteomes" id="UP001434883"/>
    </source>
</evidence>
<evidence type="ECO:0000256" key="1">
    <source>
        <dbReference type="ARBA" id="ARBA00001913"/>
    </source>
</evidence>
<dbReference type="Pfam" id="PF01532">
    <property type="entry name" value="Glyco_hydro_47"/>
    <property type="match status" value="1"/>
</dbReference>
<dbReference type="PANTHER" id="PTHR11742">
    <property type="entry name" value="MANNOSYL-OLIGOSACCHARIDE ALPHA-1,2-MANNOSIDASE-RELATED"/>
    <property type="match status" value="1"/>
</dbReference>
<dbReference type="InterPro" id="IPR012341">
    <property type="entry name" value="6hp_glycosidase-like_sf"/>
</dbReference>
<reference evidence="12 13" key="1">
    <citation type="submission" date="2021-06" db="EMBL/GenBank/DDBJ databases">
        <authorList>
            <person name="Palmer J.M."/>
        </authorList>
    </citation>
    <scope>NUCLEOTIDE SEQUENCE [LARGE SCALE GENOMIC DNA]</scope>
    <source>
        <strain evidence="12 13">XC_2019</strain>
        <tissue evidence="12">Muscle</tissue>
    </source>
</reference>
<evidence type="ECO:0000256" key="2">
    <source>
        <dbReference type="ARBA" id="ARBA00004922"/>
    </source>
</evidence>
<evidence type="ECO:0000256" key="4">
    <source>
        <dbReference type="ARBA" id="ARBA00012238"/>
    </source>
</evidence>